<evidence type="ECO:0000256" key="1">
    <source>
        <dbReference type="SAM" id="MobiDB-lite"/>
    </source>
</evidence>
<gene>
    <name evidence="2" type="ORF">NP493_948g00097</name>
</gene>
<reference evidence="2" key="1">
    <citation type="journal article" date="2023" name="Mol. Biol. Evol.">
        <title>Third-Generation Sequencing Reveals the Adaptive Role of the Epigenome in Three Deep-Sea Polychaetes.</title>
        <authorList>
            <person name="Perez M."/>
            <person name="Aroh O."/>
            <person name="Sun Y."/>
            <person name="Lan Y."/>
            <person name="Juniper S.K."/>
            <person name="Young C.R."/>
            <person name="Angers B."/>
            <person name="Qian P.Y."/>
        </authorList>
    </citation>
    <scope>NUCLEOTIDE SEQUENCE</scope>
    <source>
        <strain evidence="2">R07B-5</strain>
    </source>
</reference>
<dbReference type="EMBL" id="JAODUO010000947">
    <property type="protein sequence ID" value="KAK2172605.1"/>
    <property type="molecule type" value="Genomic_DNA"/>
</dbReference>
<feature type="region of interest" description="Disordered" evidence="1">
    <location>
        <begin position="237"/>
        <end position="261"/>
    </location>
</feature>
<evidence type="ECO:0000313" key="2">
    <source>
        <dbReference type="EMBL" id="KAK2172605.1"/>
    </source>
</evidence>
<accession>A0AAD9KL07</accession>
<feature type="compositionally biased region" description="Low complexity" evidence="1">
    <location>
        <begin position="242"/>
        <end position="261"/>
    </location>
</feature>
<comment type="caution">
    <text evidence="2">The sequence shown here is derived from an EMBL/GenBank/DDBJ whole genome shotgun (WGS) entry which is preliminary data.</text>
</comment>
<dbReference type="AlphaFoldDB" id="A0AAD9KL07"/>
<dbReference type="Proteomes" id="UP001209878">
    <property type="component" value="Unassembled WGS sequence"/>
</dbReference>
<sequence length="369" mass="40618">MYYTQTNARTPGLVTCVKDIVITEPGLIFNTMFGPPRYDSATAEDCMNTELPKKRRYNVFVKVPFKTTLEGRDCPFRKGTYSLTYSEKKGVENQCSDDATSTATVDGSTITMNACAGSDSYDKPYKSTLRCLPNVPAAILHEDEAKGDFLLLENGQETGKYYCARYKEESGKVYFSFDVSARLFRIVCRTDVDFAHFGNASDGRFRAFTLSTQVQPTETPTPPAVTNAATLTTQKEKKMTTEEAMTTTEPTTTTSEQKSTTATITTITTTTPTTTTTTTPITTPTTITTTNTPSTTTTYVSSTSANGAQSTVTVKPEERIHVEFAFVDDFKKFVGNNTKAFADKLRLKLAQVLDISEDRIRDLVVSPGK</sequence>
<name>A0AAD9KL07_RIDPI</name>
<proteinExistence type="predicted"/>
<evidence type="ECO:0000313" key="3">
    <source>
        <dbReference type="Proteomes" id="UP001209878"/>
    </source>
</evidence>
<organism evidence="2 3">
    <name type="scientific">Ridgeia piscesae</name>
    <name type="common">Tubeworm</name>
    <dbReference type="NCBI Taxonomy" id="27915"/>
    <lineage>
        <taxon>Eukaryota</taxon>
        <taxon>Metazoa</taxon>
        <taxon>Spiralia</taxon>
        <taxon>Lophotrochozoa</taxon>
        <taxon>Annelida</taxon>
        <taxon>Polychaeta</taxon>
        <taxon>Sedentaria</taxon>
        <taxon>Canalipalpata</taxon>
        <taxon>Sabellida</taxon>
        <taxon>Siboglinidae</taxon>
        <taxon>Ridgeia</taxon>
    </lineage>
</organism>
<keyword evidence="3" id="KW-1185">Reference proteome</keyword>
<protein>
    <submittedName>
        <fullName evidence="2">Uncharacterized protein</fullName>
    </submittedName>
</protein>